<name>A0A812L8Y4_9DINO</name>
<comment type="caution">
    <text evidence="4">The sequence shown here is derived from an EMBL/GenBank/DDBJ whole genome shotgun (WGS) entry which is preliminary data.</text>
</comment>
<evidence type="ECO:0000256" key="2">
    <source>
        <dbReference type="ARBA" id="ARBA00022806"/>
    </source>
</evidence>
<dbReference type="PANTHER" id="PTHR44533:SF4">
    <property type="entry name" value="DEAD_H RNA HELICASE, PUTATIVE-RELATED"/>
    <property type="match status" value="1"/>
</dbReference>
<organism evidence="4 5">
    <name type="scientific">Symbiodinium necroappetens</name>
    <dbReference type="NCBI Taxonomy" id="1628268"/>
    <lineage>
        <taxon>Eukaryota</taxon>
        <taxon>Sar</taxon>
        <taxon>Alveolata</taxon>
        <taxon>Dinophyceae</taxon>
        <taxon>Suessiales</taxon>
        <taxon>Symbiodiniaceae</taxon>
        <taxon>Symbiodinium</taxon>
    </lineage>
</organism>
<dbReference type="InterPro" id="IPR052431">
    <property type="entry name" value="SKI2_subfamily_helicases"/>
</dbReference>
<dbReference type="EMBL" id="CAJNJA010008762">
    <property type="protein sequence ID" value="CAE7240126.1"/>
    <property type="molecule type" value="Genomic_DNA"/>
</dbReference>
<evidence type="ECO:0000259" key="3">
    <source>
        <dbReference type="Pfam" id="PF23002"/>
    </source>
</evidence>
<keyword evidence="2" id="KW-0067">ATP-binding</keyword>
<evidence type="ECO:0000313" key="4">
    <source>
        <dbReference type="EMBL" id="CAE7240126.1"/>
    </source>
</evidence>
<evidence type="ECO:0000313" key="5">
    <source>
        <dbReference type="Proteomes" id="UP000601435"/>
    </source>
</evidence>
<dbReference type="Proteomes" id="UP000601435">
    <property type="component" value="Unassembled WGS sequence"/>
</dbReference>
<dbReference type="GO" id="GO:0004386">
    <property type="term" value="F:helicase activity"/>
    <property type="evidence" value="ECO:0007669"/>
    <property type="project" value="UniProtKB-KW"/>
</dbReference>
<dbReference type="OrthoDB" id="439500at2759"/>
<accession>A0A812L8Y4</accession>
<sequence length="140" mass="16524">MRLSAEVNEDGQFLRMTFMVEQLLSSIKSCGGVYRIIFFDAFKHVFSMQFEDSLWAFREAFLSHCRSHGIDHEVFPHWYSPEWKEHVSTWRPSLFLLADDGLAVEEDEEASLVRKESFFFSEIFGRSARKTRKKPSRMQS</sequence>
<dbReference type="PANTHER" id="PTHR44533">
    <property type="entry name" value="DEAD/H RNA HELICASE, PUTATIVE-RELATED"/>
    <property type="match status" value="1"/>
</dbReference>
<proteinExistence type="predicted"/>
<reference evidence="4" key="1">
    <citation type="submission" date="2021-02" db="EMBL/GenBank/DDBJ databases">
        <authorList>
            <person name="Dougan E. K."/>
            <person name="Rhodes N."/>
            <person name="Thang M."/>
            <person name="Chan C."/>
        </authorList>
    </citation>
    <scope>NUCLEOTIDE SEQUENCE</scope>
</reference>
<dbReference type="AlphaFoldDB" id="A0A812L8Y4"/>
<dbReference type="Pfam" id="PF23002">
    <property type="entry name" value="PIN-like_DDX60"/>
    <property type="match status" value="1"/>
</dbReference>
<keyword evidence="5" id="KW-1185">Reference proteome</keyword>
<keyword evidence="1" id="KW-0378">Hydrolase</keyword>
<evidence type="ECO:0000256" key="1">
    <source>
        <dbReference type="ARBA" id="ARBA00022801"/>
    </source>
</evidence>
<keyword evidence="2" id="KW-0547">Nucleotide-binding</keyword>
<gene>
    <name evidence="4" type="ORF">SNEC2469_LOCUS4272</name>
</gene>
<feature type="domain" description="ATP-dependent RNA helicase DDX60 PIN-like" evidence="3">
    <location>
        <begin position="9"/>
        <end position="103"/>
    </location>
</feature>
<keyword evidence="2" id="KW-0347">Helicase</keyword>
<dbReference type="InterPro" id="IPR055124">
    <property type="entry name" value="PIN-like_DDX60"/>
</dbReference>
<dbReference type="GO" id="GO:0005737">
    <property type="term" value="C:cytoplasm"/>
    <property type="evidence" value="ECO:0007669"/>
    <property type="project" value="TreeGrafter"/>
</dbReference>
<protein>
    <recommendedName>
        <fullName evidence="3">ATP-dependent RNA helicase DDX60 PIN-like domain-containing protein</fullName>
    </recommendedName>
</protein>
<dbReference type="GO" id="GO:0016787">
    <property type="term" value="F:hydrolase activity"/>
    <property type="evidence" value="ECO:0007669"/>
    <property type="project" value="UniProtKB-KW"/>
</dbReference>